<dbReference type="Proteomes" id="UP001596620">
    <property type="component" value="Unassembled WGS sequence"/>
</dbReference>
<dbReference type="PROSITE" id="PS51186">
    <property type="entry name" value="GNAT"/>
    <property type="match status" value="1"/>
</dbReference>
<keyword evidence="2" id="KW-0808">Transferase</keyword>
<name>A0ABW2UQI5_9BACI</name>
<gene>
    <name evidence="2" type="ORF">ACFQU8_00045</name>
</gene>
<keyword evidence="3" id="KW-1185">Reference proteome</keyword>
<dbReference type="PANTHER" id="PTHR43072">
    <property type="entry name" value="N-ACETYLTRANSFERASE"/>
    <property type="match status" value="1"/>
</dbReference>
<feature type="domain" description="N-acetyltransferase" evidence="1">
    <location>
        <begin position="1"/>
        <end position="146"/>
    </location>
</feature>
<dbReference type="InterPro" id="IPR016181">
    <property type="entry name" value="Acyl_CoA_acyltransferase"/>
</dbReference>
<dbReference type="CDD" id="cd04301">
    <property type="entry name" value="NAT_SF"/>
    <property type="match status" value="1"/>
</dbReference>
<evidence type="ECO:0000313" key="2">
    <source>
        <dbReference type="EMBL" id="MFC7745628.1"/>
    </source>
</evidence>
<dbReference type="Gene3D" id="3.40.630.30">
    <property type="match status" value="1"/>
</dbReference>
<dbReference type="Pfam" id="PF00583">
    <property type="entry name" value="Acetyltransf_1"/>
    <property type="match status" value="1"/>
</dbReference>
<protein>
    <submittedName>
        <fullName evidence="2">GNAT family N-acetyltransferase</fullName>
        <ecNumber evidence="2">2.3.-.-</ecNumber>
    </submittedName>
</protein>
<proteinExistence type="predicted"/>
<comment type="caution">
    <text evidence="2">The sequence shown here is derived from an EMBL/GenBank/DDBJ whole genome shotgun (WGS) entry which is preliminary data.</text>
</comment>
<dbReference type="EC" id="2.3.-.-" evidence="2"/>
<reference evidence="3" key="1">
    <citation type="journal article" date="2019" name="Int. J. Syst. Evol. Microbiol.">
        <title>The Global Catalogue of Microorganisms (GCM) 10K type strain sequencing project: providing services to taxonomists for standard genome sequencing and annotation.</title>
        <authorList>
            <consortium name="The Broad Institute Genomics Platform"/>
            <consortium name="The Broad Institute Genome Sequencing Center for Infectious Disease"/>
            <person name="Wu L."/>
            <person name="Ma J."/>
        </authorList>
    </citation>
    <scope>NUCLEOTIDE SEQUENCE [LARGE SCALE GENOMIC DNA]</scope>
    <source>
        <strain evidence="3">JCM 30234</strain>
    </source>
</reference>
<organism evidence="2 3">
    <name type="scientific">Lentibacillus kimchii</name>
    <dbReference type="NCBI Taxonomy" id="1542911"/>
    <lineage>
        <taxon>Bacteria</taxon>
        <taxon>Bacillati</taxon>
        <taxon>Bacillota</taxon>
        <taxon>Bacilli</taxon>
        <taxon>Bacillales</taxon>
        <taxon>Bacillaceae</taxon>
        <taxon>Lentibacillus</taxon>
    </lineage>
</organism>
<accession>A0ABW2UQI5</accession>
<dbReference type="EMBL" id="JBHTGR010000001">
    <property type="protein sequence ID" value="MFC7745628.1"/>
    <property type="molecule type" value="Genomic_DNA"/>
</dbReference>
<keyword evidence="2" id="KW-0012">Acyltransferase</keyword>
<dbReference type="GO" id="GO:0016746">
    <property type="term" value="F:acyltransferase activity"/>
    <property type="evidence" value="ECO:0007669"/>
    <property type="project" value="UniProtKB-KW"/>
</dbReference>
<dbReference type="InterPro" id="IPR000182">
    <property type="entry name" value="GNAT_dom"/>
</dbReference>
<dbReference type="SUPFAM" id="SSF55729">
    <property type="entry name" value="Acyl-CoA N-acyltransferases (Nat)"/>
    <property type="match status" value="1"/>
</dbReference>
<evidence type="ECO:0000259" key="1">
    <source>
        <dbReference type="PROSITE" id="PS51186"/>
    </source>
</evidence>
<sequence length="146" mass="16469">MTIRKANQRELEEIMAYALHVLQEASMGHIPPTDEKAFQMVEPFLKQGGYYLVYAEQDVLMGWIAVGSTIDHYQDKPAGMIPELYVLSHYRGQGIAEDLCRAALAHLQEADFDTVMLNVFAGNSIKSLYEELGFQEVSSLLSLRLK</sequence>
<dbReference type="RefSeq" id="WP_382357107.1">
    <property type="nucleotide sequence ID" value="NZ_JBHTGR010000001.1"/>
</dbReference>
<evidence type="ECO:0000313" key="3">
    <source>
        <dbReference type="Proteomes" id="UP001596620"/>
    </source>
</evidence>